<dbReference type="InterPro" id="IPR012938">
    <property type="entry name" value="Glc/Sorbosone_DH"/>
</dbReference>
<keyword evidence="2 4" id="KW-0479">Metal-binding</keyword>
<dbReference type="AlphaFoldDB" id="A0A5C1I663"/>
<dbReference type="GO" id="GO:0020037">
    <property type="term" value="F:heme binding"/>
    <property type="evidence" value="ECO:0007669"/>
    <property type="project" value="InterPro"/>
</dbReference>
<dbReference type="OrthoDB" id="9770043at2"/>
<dbReference type="Gene3D" id="2.120.10.30">
    <property type="entry name" value="TolB, C-terminal domain"/>
    <property type="match status" value="1"/>
</dbReference>
<dbReference type="GO" id="GO:0046872">
    <property type="term" value="F:metal ion binding"/>
    <property type="evidence" value="ECO:0007669"/>
    <property type="project" value="UniProtKB-KW"/>
</dbReference>
<keyword evidence="1 4" id="KW-0349">Heme</keyword>
<feature type="domain" description="Cytochrome c" evidence="5">
    <location>
        <begin position="389"/>
        <end position="471"/>
    </location>
</feature>
<accession>A0A5C1I663</accession>
<evidence type="ECO:0000259" key="5">
    <source>
        <dbReference type="PROSITE" id="PS51007"/>
    </source>
</evidence>
<dbReference type="Proteomes" id="UP000251402">
    <property type="component" value="Chromosome"/>
</dbReference>
<sequence>MKLRTVCVIALLFCALVISAFISIKKAVGPDTAVSFKIDTLVTNVIVPWQITFLPDGTMLFTERAGRVRIYRNNKLLPKPALTVNDITLDKKTGLLGMCLHPAFAQNKWIYIASNYTEDNHIRVRVARYEFRNDSLINPFTIIKSIPGNQNHTGCRLVFGPDKKLYITTGDADQPALAQDLKAYNGKILRVNDDGSIPADNPFTKNDTAHKEIWTYGHRNPQGLAFEPGTGVLFNSEHGPTGGDEINIIKPGQNYGWPVIHHQDTREGMISPLLEYTPSIGPSEAGFYNGNAFPELKGNLLVACLRGESILRIRLNNDKPVTQEVLLKKQYGRIRSLVVGPDGYLYISTSHYDPPEGKGEPPFDMILRLRPSNEKVKQQVQSIAINKKTTVKKQTPAFMFQQLCAACHGDHLQGTEKTKSLLGRNFAHGADKASIVKNITNGITEKGMPAWRGAISAADINKIADYVWVTSKRKK</sequence>
<name>A0A5C1I663_9SPHI</name>
<dbReference type="GO" id="GO:0009055">
    <property type="term" value="F:electron transfer activity"/>
    <property type="evidence" value="ECO:0007669"/>
    <property type="project" value="InterPro"/>
</dbReference>
<proteinExistence type="predicted"/>
<reference evidence="6" key="1">
    <citation type="submission" date="2019-08" db="EMBL/GenBank/DDBJ databases">
        <title>Comparative genome analysis confer to the adaptation heavy metal polluted environment.</title>
        <authorList>
            <person name="Li Y."/>
        </authorList>
    </citation>
    <scope>NUCLEOTIDE SEQUENCE [LARGE SCALE GENOMIC DNA]</scope>
    <source>
        <strain evidence="6">P1</strain>
    </source>
</reference>
<dbReference type="RefSeq" id="WP_112575739.1">
    <property type="nucleotide sequence ID" value="NZ_CP043450.1"/>
</dbReference>
<keyword evidence="3 4" id="KW-0408">Iron</keyword>
<dbReference type="PANTHER" id="PTHR19328:SF13">
    <property type="entry name" value="HIPL1 PROTEIN"/>
    <property type="match status" value="1"/>
</dbReference>
<dbReference type="PROSITE" id="PS51007">
    <property type="entry name" value="CYTC"/>
    <property type="match status" value="1"/>
</dbReference>
<evidence type="ECO:0000256" key="2">
    <source>
        <dbReference type="ARBA" id="ARBA00022723"/>
    </source>
</evidence>
<dbReference type="KEGG" id="mrub:DEO27_023345"/>
<dbReference type="SUPFAM" id="SSF46626">
    <property type="entry name" value="Cytochrome c"/>
    <property type="match status" value="1"/>
</dbReference>
<evidence type="ECO:0000256" key="3">
    <source>
        <dbReference type="ARBA" id="ARBA00023004"/>
    </source>
</evidence>
<gene>
    <name evidence="6" type="ORF">DEO27_023345</name>
</gene>
<evidence type="ECO:0000313" key="7">
    <source>
        <dbReference type="Proteomes" id="UP000251402"/>
    </source>
</evidence>
<dbReference type="PANTHER" id="PTHR19328">
    <property type="entry name" value="HEDGEHOG-INTERACTING PROTEIN"/>
    <property type="match status" value="1"/>
</dbReference>
<evidence type="ECO:0000256" key="4">
    <source>
        <dbReference type="PROSITE-ProRule" id="PRU00433"/>
    </source>
</evidence>
<keyword evidence="7" id="KW-1185">Reference proteome</keyword>
<organism evidence="6 7">
    <name type="scientific">Mucilaginibacter rubeus</name>
    <dbReference type="NCBI Taxonomy" id="2027860"/>
    <lineage>
        <taxon>Bacteria</taxon>
        <taxon>Pseudomonadati</taxon>
        <taxon>Bacteroidota</taxon>
        <taxon>Sphingobacteriia</taxon>
        <taxon>Sphingobacteriales</taxon>
        <taxon>Sphingobacteriaceae</taxon>
        <taxon>Mucilaginibacter</taxon>
    </lineage>
</organism>
<dbReference type="InterPro" id="IPR036909">
    <property type="entry name" value="Cyt_c-like_dom_sf"/>
</dbReference>
<dbReference type="SUPFAM" id="SSF50952">
    <property type="entry name" value="Soluble quinoprotein glucose dehydrogenase"/>
    <property type="match status" value="1"/>
</dbReference>
<dbReference type="InterPro" id="IPR009056">
    <property type="entry name" value="Cyt_c-like_dom"/>
</dbReference>
<dbReference type="InterPro" id="IPR011042">
    <property type="entry name" value="6-blade_b-propeller_TolB-like"/>
</dbReference>
<dbReference type="InterPro" id="IPR011041">
    <property type="entry name" value="Quinoprot_gluc/sorb_DH_b-prop"/>
</dbReference>
<evidence type="ECO:0000256" key="1">
    <source>
        <dbReference type="ARBA" id="ARBA00022617"/>
    </source>
</evidence>
<protein>
    <submittedName>
        <fullName evidence="6">PQQ-dependent sugar dehydrogenase</fullName>
    </submittedName>
</protein>
<dbReference type="EMBL" id="CP043450">
    <property type="protein sequence ID" value="QEM12820.1"/>
    <property type="molecule type" value="Genomic_DNA"/>
</dbReference>
<dbReference type="Pfam" id="PF13442">
    <property type="entry name" value="Cytochrome_CBB3"/>
    <property type="match status" value="1"/>
</dbReference>
<evidence type="ECO:0000313" key="6">
    <source>
        <dbReference type="EMBL" id="QEM12820.1"/>
    </source>
</evidence>
<dbReference type="Pfam" id="PF07995">
    <property type="entry name" value="GSDH"/>
    <property type="match status" value="1"/>
</dbReference>
<dbReference type="Gene3D" id="1.10.760.10">
    <property type="entry name" value="Cytochrome c-like domain"/>
    <property type="match status" value="1"/>
</dbReference>